<dbReference type="InterPro" id="IPR011704">
    <property type="entry name" value="ATPase_dyneun-rel_AAA"/>
</dbReference>
<dbReference type="InterPro" id="IPR027417">
    <property type="entry name" value="P-loop_NTPase"/>
</dbReference>
<feature type="domain" description="AAA+ ATPase" evidence="1">
    <location>
        <begin position="401"/>
        <end position="619"/>
    </location>
</feature>
<dbReference type="EMBL" id="JAKRYL010000019">
    <property type="protein sequence ID" value="MCL7748756.1"/>
    <property type="molecule type" value="Genomic_DNA"/>
</dbReference>
<dbReference type="InterPro" id="IPR003593">
    <property type="entry name" value="AAA+_ATPase"/>
</dbReference>
<dbReference type="SMART" id="SM00382">
    <property type="entry name" value="AAA"/>
    <property type="match status" value="1"/>
</dbReference>
<proteinExistence type="predicted"/>
<dbReference type="Proteomes" id="UP001139150">
    <property type="component" value="Unassembled WGS sequence"/>
</dbReference>
<dbReference type="SUPFAM" id="SSF52540">
    <property type="entry name" value="P-loop containing nucleoside triphosphate hydrolases"/>
    <property type="match status" value="1"/>
</dbReference>
<dbReference type="Gene3D" id="3.40.50.300">
    <property type="entry name" value="P-loop containing nucleotide triphosphate hydrolases"/>
    <property type="match status" value="1"/>
</dbReference>
<evidence type="ECO:0000313" key="2">
    <source>
        <dbReference type="EMBL" id="MCL7748756.1"/>
    </source>
</evidence>
<evidence type="ECO:0000259" key="1">
    <source>
        <dbReference type="SMART" id="SM00382"/>
    </source>
</evidence>
<dbReference type="Pfam" id="PF07728">
    <property type="entry name" value="AAA_5"/>
    <property type="match status" value="1"/>
</dbReference>
<organism evidence="2 3">
    <name type="scientific">Halalkalibacter alkaliphilus</name>
    <dbReference type="NCBI Taxonomy" id="2917993"/>
    <lineage>
        <taxon>Bacteria</taxon>
        <taxon>Bacillati</taxon>
        <taxon>Bacillota</taxon>
        <taxon>Bacilli</taxon>
        <taxon>Bacillales</taxon>
        <taxon>Bacillaceae</taxon>
        <taxon>Halalkalibacter</taxon>
    </lineage>
</organism>
<dbReference type="GO" id="GO:0005524">
    <property type="term" value="F:ATP binding"/>
    <property type="evidence" value="ECO:0007669"/>
    <property type="project" value="InterPro"/>
</dbReference>
<protein>
    <submittedName>
        <fullName evidence="2">AAA family ATPase</fullName>
    </submittedName>
</protein>
<dbReference type="GO" id="GO:0016887">
    <property type="term" value="F:ATP hydrolysis activity"/>
    <property type="evidence" value="ECO:0007669"/>
    <property type="project" value="InterPro"/>
</dbReference>
<dbReference type="InterPro" id="IPR052934">
    <property type="entry name" value="Methyl-DNA_Rec/Restrict_Enz"/>
</dbReference>
<accession>A0A9X2CV23</accession>
<keyword evidence="3" id="KW-1185">Reference proteome</keyword>
<reference evidence="2" key="1">
    <citation type="submission" date="2022-02" db="EMBL/GenBank/DDBJ databases">
        <title>Halalkalibacter sp. nov. isolated from Lonar Lake, India.</title>
        <authorList>
            <person name="Joshi A."/>
            <person name="Thite S."/>
            <person name="Lodha T."/>
        </authorList>
    </citation>
    <scope>NUCLEOTIDE SEQUENCE</scope>
    <source>
        <strain evidence="2">MEB205</strain>
    </source>
</reference>
<dbReference type="PANTHER" id="PTHR37291:SF1">
    <property type="entry name" value="TYPE IV METHYL-DIRECTED RESTRICTION ENZYME ECOKMCRB SUBUNIT"/>
    <property type="match status" value="1"/>
</dbReference>
<comment type="caution">
    <text evidence="2">The sequence shown here is derived from an EMBL/GenBank/DDBJ whole genome shotgun (WGS) entry which is preliminary data.</text>
</comment>
<gene>
    <name evidence="2" type="ORF">MF646_16660</name>
</gene>
<evidence type="ECO:0000313" key="3">
    <source>
        <dbReference type="Proteomes" id="UP001139150"/>
    </source>
</evidence>
<dbReference type="AlphaFoldDB" id="A0A9X2CV23"/>
<dbReference type="RefSeq" id="WP_250097645.1">
    <property type="nucleotide sequence ID" value="NZ_JAKRYL010000019.1"/>
</dbReference>
<name>A0A9X2CV23_9BACI</name>
<dbReference type="PANTHER" id="PTHR37291">
    <property type="entry name" value="5-METHYLCYTOSINE-SPECIFIC RESTRICTION ENZYME B"/>
    <property type="match status" value="1"/>
</dbReference>
<sequence length="746" mass="87255">MERIQSIINKYKMITIEEVLSEHKDLYESEYQKEGKFHKDYYDRVNDATWDEEKKRSVTRVIDIIRSSSELFEEEDATDLDIFTGTIDSVVRTNNFLNNLKSTKLDLVSFFNESKNVRDYREVLEQIKMPSKLEGHAVHLFSIIKNIQFPDEFIVNYKFERSINKTILNKSDDYNDLLDTYQSFPKNDRKKDVAFYAYTITIQRLIEKEINELHPPLKQKEVRKLDRLFQIVNRAKTLRVDCSLLSFQSIESIKNMNEKVNTGAPVIATIETDEINMKTLIATDQAQLYICDLATKEVEWKAHVQRIWTNEEEAPSHLDVVEIGPTTAKGNKVWLEIEKLTKIQPRIMLDQMVPVHQKVDQLTKRGLHLIFNMDMETQRVEHVETEEDELMPDYDEELLYSNPNLILYGPPGTGKTYQLATKSMEIIFNRPADELEEQIDVKETFKQFQQREQIRFVTFHQSYSYEDFNEGLRSNEEGRFVPTDGMFKKVVIDALYAGLNLDEYDQSYDVRKAHVLEALQNNGAFDFERADKFVMIIDEINRANISKVFGELITLLEEDKRLTKENETRVQLPYSGEPFVLPPNLWIIGTMNTADRSIALLDTALRRRFDFEEVMPKPSLLPTIDDIDLPTLLHRMNQRIEVLYSRDHTIGHAYFIHAETIEDVITIMHSKVIPLLKEYFYDDWEKVALVLGGVGKSEQESYIIYQEQVDVQALFKRSSSFTAMDFPAKYRVKANITIDDIKGIYE</sequence>